<evidence type="ECO:0000256" key="1">
    <source>
        <dbReference type="SAM" id="MobiDB-lite"/>
    </source>
</evidence>
<feature type="compositionally biased region" description="Basic and acidic residues" evidence="1">
    <location>
        <begin position="19"/>
        <end position="32"/>
    </location>
</feature>
<proteinExistence type="predicted"/>
<accession>A0ABP6BZQ8</accession>
<dbReference type="EMBL" id="BAAATD010000003">
    <property type="protein sequence ID" value="GAA2593124.1"/>
    <property type="molecule type" value="Genomic_DNA"/>
</dbReference>
<sequence>MKGPGAAVLKPAGGRRRVKETESAEGPGHEVGRSAARSSHHRDGHAPHLPLSSDGKYTPSAGTFVINPVENTLARPCGVPRPVSAATYLVLVRCGGYGE</sequence>
<keyword evidence="3" id="KW-1185">Reference proteome</keyword>
<organism evidence="2 3">
    <name type="scientific">Actinomadura fulvescens</name>
    <dbReference type="NCBI Taxonomy" id="46160"/>
    <lineage>
        <taxon>Bacteria</taxon>
        <taxon>Bacillati</taxon>
        <taxon>Actinomycetota</taxon>
        <taxon>Actinomycetes</taxon>
        <taxon>Streptosporangiales</taxon>
        <taxon>Thermomonosporaceae</taxon>
        <taxon>Actinomadura</taxon>
    </lineage>
</organism>
<feature type="region of interest" description="Disordered" evidence="1">
    <location>
        <begin position="1"/>
        <end position="62"/>
    </location>
</feature>
<protein>
    <submittedName>
        <fullName evidence="2">Uncharacterized protein</fullName>
    </submittedName>
</protein>
<name>A0ABP6BZQ8_9ACTN</name>
<evidence type="ECO:0000313" key="2">
    <source>
        <dbReference type="EMBL" id="GAA2593124.1"/>
    </source>
</evidence>
<reference evidence="3" key="1">
    <citation type="journal article" date="2019" name="Int. J. Syst. Evol. Microbiol.">
        <title>The Global Catalogue of Microorganisms (GCM) 10K type strain sequencing project: providing services to taxonomists for standard genome sequencing and annotation.</title>
        <authorList>
            <consortium name="The Broad Institute Genomics Platform"/>
            <consortium name="The Broad Institute Genome Sequencing Center for Infectious Disease"/>
            <person name="Wu L."/>
            <person name="Ma J."/>
        </authorList>
    </citation>
    <scope>NUCLEOTIDE SEQUENCE [LARGE SCALE GENOMIC DNA]</scope>
    <source>
        <strain evidence="3">JCM 6833</strain>
    </source>
</reference>
<evidence type="ECO:0000313" key="3">
    <source>
        <dbReference type="Proteomes" id="UP001501509"/>
    </source>
</evidence>
<dbReference type="Proteomes" id="UP001501509">
    <property type="component" value="Unassembled WGS sequence"/>
</dbReference>
<gene>
    <name evidence="2" type="ORF">GCM10010411_27810</name>
</gene>
<comment type="caution">
    <text evidence="2">The sequence shown here is derived from an EMBL/GenBank/DDBJ whole genome shotgun (WGS) entry which is preliminary data.</text>
</comment>